<feature type="region of interest" description="Disordered" evidence="14">
    <location>
        <begin position="389"/>
        <end position="408"/>
    </location>
</feature>
<evidence type="ECO:0000256" key="3">
    <source>
        <dbReference type="ARBA" id="ARBA00015014"/>
    </source>
</evidence>
<evidence type="ECO:0000256" key="14">
    <source>
        <dbReference type="SAM" id="MobiDB-lite"/>
    </source>
</evidence>
<dbReference type="SMART" id="SM00292">
    <property type="entry name" value="BRCT"/>
    <property type="match status" value="2"/>
</dbReference>
<dbReference type="CDD" id="cd17744">
    <property type="entry name" value="BRCT_MDC1_rpt1"/>
    <property type="match status" value="1"/>
</dbReference>
<feature type="region of interest" description="Disordered" evidence="14">
    <location>
        <begin position="1305"/>
        <end position="1372"/>
    </location>
</feature>
<evidence type="ECO:0000313" key="17">
    <source>
        <dbReference type="Proteomes" id="UP000515180"/>
    </source>
</evidence>
<feature type="domain" description="FHA" evidence="15">
    <location>
        <begin position="48"/>
        <end position="99"/>
    </location>
</feature>
<feature type="compositionally biased region" description="Acidic residues" evidence="14">
    <location>
        <begin position="389"/>
        <end position="398"/>
    </location>
</feature>
<evidence type="ECO:0000313" key="18">
    <source>
        <dbReference type="RefSeq" id="XP_024221497.1"/>
    </source>
</evidence>
<feature type="region of interest" description="Disordered" evidence="14">
    <location>
        <begin position="335"/>
        <end position="378"/>
    </location>
</feature>
<feature type="region of interest" description="Disordered" evidence="14">
    <location>
        <begin position="136"/>
        <end position="199"/>
    </location>
</feature>
<keyword evidence="17" id="KW-1185">Reference proteome</keyword>
<dbReference type="Gene3D" id="2.60.200.20">
    <property type="match status" value="1"/>
</dbReference>
<name>A0A6P6F800_BOMIM</name>
<evidence type="ECO:0000256" key="5">
    <source>
        <dbReference type="ARBA" id="ARBA00022499"/>
    </source>
</evidence>
<feature type="compositionally biased region" description="Basic and acidic residues" evidence="14">
    <location>
        <begin position="498"/>
        <end position="509"/>
    </location>
</feature>
<feature type="compositionally biased region" description="Low complexity" evidence="14">
    <location>
        <begin position="996"/>
        <end position="1014"/>
    </location>
</feature>
<feature type="compositionally biased region" description="Polar residues" evidence="14">
    <location>
        <begin position="142"/>
        <end position="165"/>
    </location>
</feature>
<dbReference type="Pfam" id="PF16770">
    <property type="entry name" value="RTT107_BRCT_5"/>
    <property type="match status" value="1"/>
</dbReference>
<evidence type="ECO:0000256" key="9">
    <source>
        <dbReference type="ARBA" id="ARBA00022990"/>
    </source>
</evidence>
<feature type="domain" description="BRCT" evidence="16">
    <location>
        <begin position="1500"/>
        <end position="1578"/>
    </location>
</feature>
<reference evidence="18" key="1">
    <citation type="submission" date="2025-08" db="UniProtKB">
        <authorList>
            <consortium name="RefSeq"/>
        </authorList>
    </citation>
    <scope>IDENTIFICATION</scope>
</reference>
<feature type="compositionally biased region" description="Polar residues" evidence="14">
    <location>
        <begin position="834"/>
        <end position="856"/>
    </location>
</feature>
<feature type="compositionally biased region" description="Polar residues" evidence="14">
    <location>
        <begin position="1422"/>
        <end position="1431"/>
    </location>
</feature>
<dbReference type="GeneID" id="100742583"/>
<keyword evidence="11" id="KW-0131">Cell cycle</keyword>
<keyword evidence="9" id="KW-0007">Acetylation</keyword>
<evidence type="ECO:0000256" key="1">
    <source>
        <dbReference type="ARBA" id="ARBA00004123"/>
    </source>
</evidence>
<dbReference type="CDD" id="cd00060">
    <property type="entry name" value="FHA"/>
    <property type="match status" value="1"/>
</dbReference>
<dbReference type="InterPro" id="IPR051579">
    <property type="entry name" value="DDR_Transcriptional_Reg"/>
</dbReference>
<feature type="compositionally biased region" description="Low complexity" evidence="14">
    <location>
        <begin position="815"/>
        <end position="833"/>
    </location>
</feature>
<feature type="region of interest" description="Disordered" evidence="14">
    <location>
        <begin position="972"/>
        <end position="1016"/>
    </location>
</feature>
<sequence length="1694" mass="190047">MDILATQIYEDYDSTPTQKNSYSSQQSEIVIGVLSIDSKTFQIKEGITQIGRHPDCNVVLNNPTVSKKHAEIEANYQGTESWICDLNSSNKTKLNNTILRPNRCYELKNEDVLEFGTVRAIFKICRSMEDSLVPETPAANHQKAQQTIIPGTPDSSFDNSSTVGNVSVIPATQGKEERSVFRHPTLPPKTAINSTQKSGIQNTSIDAQDNLQNFDVEEKQNVGGSRISIYDMETQNSSFNFHDETDVDIEDIDTQKICISRSIKNLTKSVQEQKVDMHDIQAQAEAPEEVTDIHDIETQYDINIQDMKISKKINTHNLKTRDSDKLEATRIEKEGNLTNEVRSNVNNTVVQKDKGNESTSNPNNTDEGENQNKKLPGIEKGLQNRLEEIETSEDETSELEMSRNLLGPKELEDFIEDDDLSDEVKSKSPTLIKTSCVNNNCDVNNKSTDNENIFEAVTQVNKSDEDAFRSLSERKYTFQASLVADDSDHTDNEDVFQRYSRKDSQENKKSLNNRVSDSEDSITDEEGRFTEIAVKMKQAVEFSQLNRSKEIKNSANSSKDSDDLFDMLTQPVNRKDEDLSPKSNEKPKDNKYESEVDSNSPTQVNNKKEMKNNMEINDEIQTKELNDITPTQVLSTNKSSLREASCTISTGNNKKPDKEDITEIEDNTPNQIINTKKKPLDVSNNEPPCSLDPLVLNVTDRCSIEDIDYEMACTQPINDIEKQKSVSSISDKRKNESNFEALARVNLDDSVERNLKAMFADIKEERIEEQLEISTQVLEHVLESSDCENISPTQNHKSNVDSNSLTDKKAMKLSISNSIPTSSSTPKSIPKNTLTSKSVSTDSSTLKSTIKDPSTSISLREKKSKISNIAKMIQEETDISKNGTSKLNKYSKNINDQASSTSIDCEQIQQTSKALQSDDEDILAGLPEVNISGTLSNPESPRSTTSSEYRININHNWGRQTSVKIAPRKKEALRKSSRRTSSCRNMENAVSYHTISEPNSSNISKTSSNSYTNNFDINKIPVCKHDEKGTSRKSKRLIKKTKNLRKSKESDSFVELKSVTSIHSQEKARQSPPISNNRRTRNSSKENTDRSSVFQVEKEVPVEIAPAELTKKNVSNASRVRKRSLSTTDTIDSNTSKKRKNDVNEDKPVSNKSRKKNTIDDEGNSANVDKKNSSNSINGSNNRRMSNEASLDKQAIVRVQRISLSTPTESISSTPTELVNESDNNCKIRQNRLTNIICDTQTPDSRIVSSISSNENYRTTKNVETRKNPKRKTTKKTELVADDISSQIGEESQEIEMIMNNALKKQNTGSNIERKEDTERNTSTKAKNTRKRGNTDINTDVDNTEISSTSSILSESDNTHFEMPTLRSKRAKVSKNISSIISTTLNESTKETKRNSKLSIRSTRSQQSIVDSSLEESAEMIANQTTSNNSANKRNNFRKKQQKQTTGKTKNKRQKEDFVEETSISETNSSIETTSILSTPNRTRRSMSSSFAAQSPFKIKHKILFTGISSNDYNKLLTKLGASQVEDPAKCTVLVTDKVRRTVKFLCALALPVPIVSVDWLINSEKAGRFIELENYILKDLAAEAKFRFKLGKSLEKAKEHKLLKGYTLVLTPNTAPPPLELKNIIISCGGKALLRPPPKLWPQQSVIISPKEDLTDAKKFLAKAPKTVTVQSTEFILTGILRQELEFNEFKLI</sequence>
<feature type="compositionally biased region" description="Basic and acidic residues" evidence="14">
    <location>
        <begin position="573"/>
        <end position="594"/>
    </location>
</feature>
<feature type="compositionally biased region" description="Basic and acidic residues" evidence="14">
    <location>
        <begin position="1312"/>
        <end position="1322"/>
    </location>
</feature>
<dbReference type="InterPro" id="IPR008984">
    <property type="entry name" value="SMAD_FHA_dom_sf"/>
</dbReference>
<feature type="compositionally biased region" description="Polar residues" evidence="14">
    <location>
        <begin position="336"/>
        <end position="350"/>
    </location>
</feature>
<evidence type="ECO:0000256" key="4">
    <source>
        <dbReference type="ARBA" id="ARBA00022454"/>
    </source>
</evidence>
<dbReference type="Gene3D" id="3.40.50.10190">
    <property type="entry name" value="BRCT domain"/>
    <property type="match status" value="2"/>
</dbReference>
<evidence type="ECO:0000259" key="15">
    <source>
        <dbReference type="PROSITE" id="PS50006"/>
    </source>
</evidence>
<evidence type="ECO:0000256" key="8">
    <source>
        <dbReference type="ARBA" id="ARBA00022843"/>
    </source>
</evidence>
<dbReference type="Pfam" id="PF16589">
    <property type="entry name" value="BRCT_2"/>
    <property type="match status" value="1"/>
</dbReference>
<dbReference type="OrthoDB" id="342264at2759"/>
<feature type="compositionally biased region" description="Low complexity" evidence="14">
    <location>
        <begin position="1344"/>
        <end position="1356"/>
    </location>
</feature>
<feature type="region of interest" description="Disordered" evidence="14">
    <location>
        <begin position="1385"/>
        <end position="1485"/>
    </location>
</feature>
<evidence type="ECO:0000256" key="2">
    <source>
        <dbReference type="ARBA" id="ARBA00004286"/>
    </source>
</evidence>
<accession>A0A6P6F800</accession>
<dbReference type="Pfam" id="PF00498">
    <property type="entry name" value="FHA"/>
    <property type="match status" value="1"/>
</dbReference>
<feature type="compositionally biased region" description="Low complexity" evidence="14">
    <location>
        <begin position="1461"/>
        <end position="1479"/>
    </location>
</feature>
<evidence type="ECO:0000256" key="7">
    <source>
        <dbReference type="ARBA" id="ARBA00022763"/>
    </source>
</evidence>
<feature type="region of interest" description="Disordered" evidence="14">
    <location>
        <begin position="815"/>
        <end position="856"/>
    </location>
</feature>
<dbReference type="RefSeq" id="XP_024221497.1">
    <property type="nucleotide sequence ID" value="XM_024365729.2"/>
</dbReference>
<organism evidence="17 18">
    <name type="scientific">Bombus impatiens</name>
    <name type="common">Bumblebee</name>
    <dbReference type="NCBI Taxonomy" id="132113"/>
    <lineage>
        <taxon>Eukaryota</taxon>
        <taxon>Metazoa</taxon>
        <taxon>Ecdysozoa</taxon>
        <taxon>Arthropoda</taxon>
        <taxon>Hexapoda</taxon>
        <taxon>Insecta</taxon>
        <taxon>Pterygota</taxon>
        <taxon>Neoptera</taxon>
        <taxon>Endopterygota</taxon>
        <taxon>Hymenoptera</taxon>
        <taxon>Apocrita</taxon>
        <taxon>Aculeata</taxon>
        <taxon>Apoidea</taxon>
        <taxon>Anthophila</taxon>
        <taxon>Apidae</taxon>
        <taxon>Bombus</taxon>
        <taxon>Pyrobombus</taxon>
    </lineage>
</organism>
<evidence type="ECO:0000256" key="6">
    <source>
        <dbReference type="ARBA" id="ARBA00022737"/>
    </source>
</evidence>
<dbReference type="PANTHER" id="PTHR23196:SF1">
    <property type="entry name" value="PAX-INTERACTING PROTEIN 1"/>
    <property type="match status" value="1"/>
</dbReference>
<feature type="compositionally biased region" description="Polar residues" evidence="14">
    <location>
        <begin position="1397"/>
        <end position="1411"/>
    </location>
</feature>
<dbReference type="SUPFAM" id="SSF52113">
    <property type="entry name" value="BRCT domain"/>
    <property type="match status" value="1"/>
</dbReference>
<dbReference type="GO" id="GO:0005694">
    <property type="term" value="C:chromosome"/>
    <property type="evidence" value="ECO:0007669"/>
    <property type="project" value="UniProtKB-SubCell"/>
</dbReference>
<evidence type="ECO:0000259" key="16">
    <source>
        <dbReference type="PROSITE" id="PS50172"/>
    </source>
</evidence>
<evidence type="ECO:0000256" key="10">
    <source>
        <dbReference type="ARBA" id="ARBA00023242"/>
    </source>
</evidence>
<keyword evidence="4" id="KW-0158">Chromosome</keyword>
<dbReference type="InterPro" id="IPR001357">
    <property type="entry name" value="BRCT_dom"/>
</dbReference>
<dbReference type="GO" id="GO:0005634">
    <property type="term" value="C:nucleus"/>
    <property type="evidence" value="ECO:0007669"/>
    <property type="project" value="UniProtKB-SubCell"/>
</dbReference>
<feature type="compositionally biased region" description="Low complexity" evidence="14">
    <location>
        <begin position="1173"/>
        <end position="1184"/>
    </location>
</feature>
<feature type="region of interest" description="Disordered" evidence="14">
    <location>
        <begin position="498"/>
        <end position="523"/>
    </location>
</feature>
<comment type="subcellular location">
    <subcellularLocation>
        <location evidence="2">Chromosome</location>
    </subcellularLocation>
    <subcellularLocation>
        <location evidence="1">Nucleus</location>
    </subcellularLocation>
</comment>
<feature type="region of interest" description="Disordered" evidence="14">
    <location>
        <begin position="570"/>
        <end position="611"/>
    </location>
</feature>
<feature type="region of interest" description="Disordered" evidence="14">
    <location>
        <begin position="1042"/>
        <end position="1094"/>
    </location>
</feature>
<dbReference type="InterPro" id="IPR036420">
    <property type="entry name" value="BRCT_dom_sf"/>
</dbReference>
<keyword evidence="7" id="KW-0227">DNA damage</keyword>
<evidence type="ECO:0000256" key="13">
    <source>
        <dbReference type="ARBA" id="ARBA00030146"/>
    </source>
</evidence>
<feature type="region of interest" description="Disordered" evidence="14">
    <location>
        <begin position="634"/>
        <end position="661"/>
    </location>
</feature>
<keyword evidence="6" id="KW-0677">Repeat</keyword>
<dbReference type="SUPFAM" id="SSF49879">
    <property type="entry name" value="SMAD/FHA domain"/>
    <property type="match status" value="1"/>
</dbReference>
<keyword evidence="8" id="KW-0832">Ubl conjugation</keyword>
<dbReference type="GO" id="GO:0006974">
    <property type="term" value="P:DNA damage response"/>
    <property type="evidence" value="ECO:0007669"/>
    <property type="project" value="UniProtKB-KW"/>
</dbReference>
<dbReference type="InterPro" id="IPR000253">
    <property type="entry name" value="FHA_dom"/>
</dbReference>
<dbReference type="CTD" id="38257"/>
<dbReference type="PROSITE" id="PS50172">
    <property type="entry name" value="BRCT"/>
    <property type="match status" value="1"/>
</dbReference>
<keyword evidence="5" id="KW-1017">Isopeptide bond</keyword>
<feature type="compositionally biased region" description="Polar residues" evidence="14">
    <location>
        <begin position="1125"/>
        <end position="1134"/>
    </location>
</feature>
<keyword evidence="10" id="KW-0539">Nucleus</keyword>
<dbReference type="PANTHER" id="PTHR23196">
    <property type="entry name" value="PAX TRANSCRIPTION ACTIVATION DOMAIN INTERACTING PROTEIN"/>
    <property type="match status" value="1"/>
</dbReference>
<gene>
    <name evidence="18" type="primary">LOC100742583</name>
</gene>
<feature type="region of interest" description="Disordered" evidence="14">
    <location>
        <begin position="1115"/>
        <end position="1192"/>
    </location>
</feature>
<dbReference type="CDD" id="cd18432">
    <property type="entry name" value="BRCT_PAXIP1_rpt6_like"/>
    <property type="match status" value="1"/>
</dbReference>
<dbReference type="SMART" id="SM00240">
    <property type="entry name" value="FHA"/>
    <property type="match status" value="1"/>
</dbReference>
<dbReference type="Proteomes" id="UP000515180">
    <property type="component" value="Unplaced"/>
</dbReference>
<dbReference type="PROSITE" id="PS50006">
    <property type="entry name" value="FHA_DOMAIN"/>
    <property type="match status" value="1"/>
</dbReference>
<proteinExistence type="predicted"/>
<evidence type="ECO:0000256" key="12">
    <source>
        <dbReference type="ARBA" id="ARBA00023858"/>
    </source>
</evidence>
<protein>
    <recommendedName>
        <fullName evidence="3">Mediator of DNA damage checkpoint protein 1</fullName>
    </recommendedName>
    <alternativeName>
        <fullName evidence="13">PAX transactivation activation domain-interacting protein</fullName>
    </alternativeName>
    <alternativeName>
        <fullName evidence="12">PAX-interacting protein 1</fullName>
    </alternativeName>
</protein>
<evidence type="ECO:0000256" key="11">
    <source>
        <dbReference type="ARBA" id="ARBA00023306"/>
    </source>
</evidence>